<evidence type="ECO:0000256" key="1">
    <source>
        <dbReference type="ARBA" id="ARBA00006601"/>
    </source>
</evidence>
<dbReference type="RefSeq" id="WP_224732793.1">
    <property type="nucleotide sequence ID" value="NZ_BCNX01000003.1"/>
</dbReference>
<dbReference type="GO" id="GO:0051287">
    <property type="term" value="F:NAD binding"/>
    <property type="evidence" value="ECO:0007669"/>
    <property type="project" value="InterPro"/>
</dbReference>
<evidence type="ECO:0000313" key="3">
    <source>
        <dbReference type="EMBL" id="SDK25618.1"/>
    </source>
</evidence>
<dbReference type="AlphaFoldDB" id="A0A1G9AEC3"/>
<dbReference type="InterPro" id="IPR014027">
    <property type="entry name" value="UDP-Glc/GDP-Man_DH_C"/>
</dbReference>
<dbReference type="InterPro" id="IPR036220">
    <property type="entry name" value="UDP-Glc/GDP-Man_DH_C_sf"/>
</dbReference>
<name>A0A1G9AEC3_9EURY</name>
<dbReference type="GO" id="GO:0016628">
    <property type="term" value="F:oxidoreductase activity, acting on the CH-CH group of donors, NAD or NADP as acceptor"/>
    <property type="evidence" value="ECO:0007669"/>
    <property type="project" value="InterPro"/>
</dbReference>
<keyword evidence="4" id="KW-1185">Reference proteome</keyword>
<dbReference type="Gene3D" id="3.40.50.720">
    <property type="entry name" value="NAD(P)-binding Rossmann-like Domain"/>
    <property type="match status" value="1"/>
</dbReference>
<evidence type="ECO:0000313" key="4">
    <source>
        <dbReference type="Proteomes" id="UP000326500"/>
    </source>
</evidence>
<feature type="domain" description="UDP-glucose/GDP-mannose dehydrogenase C-terminal" evidence="2">
    <location>
        <begin position="76"/>
        <end position="177"/>
    </location>
</feature>
<dbReference type="SMART" id="SM00984">
    <property type="entry name" value="UDPG_MGDP_dh_C"/>
    <property type="match status" value="1"/>
</dbReference>
<dbReference type="SUPFAM" id="SSF52413">
    <property type="entry name" value="UDP-glucose/GDP-mannose dehydrogenase C-terminal domain"/>
    <property type="match status" value="1"/>
</dbReference>
<dbReference type="InterPro" id="IPR028359">
    <property type="entry name" value="UDP_ManNAc/GlcNAc_DH"/>
</dbReference>
<dbReference type="PANTHER" id="PTHR43491:SF2">
    <property type="entry name" value="UDP-N-ACETYL-D-MANNOSAMINE DEHYDROGENASE"/>
    <property type="match status" value="1"/>
</dbReference>
<dbReference type="GO" id="GO:0000271">
    <property type="term" value="P:polysaccharide biosynthetic process"/>
    <property type="evidence" value="ECO:0007669"/>
    <property type="project" value="InterPro"/>
</dbReference>
<dbReference type="Proteomes" id="UP000326500">
    <property type="component" value="Unassembled WGS sequence"/>
</dbReference>
<evidence type="ECO:0000259" key="2">
    <source>
        <dbReference type="SMART" id="SM00984"/>
    </source>
</evidence>
<comment type="similarity">
    <text evidence="1">Belongs to the UDP-glucose/GDP-mannose dehydrogenase family.</text>
</comment>
<proteinExistence type="inferred from homology"/>
<organism evidence="3 4">
    <name type="scientific">Methanoculleus thermophilus</name>
    <dbReference type="NCBI Taxonomy" id="2200"/>
    <lineage>
        <taxon>Archaea</taxon>
        <taxon>Methanobacteriati</taxon>
        <taxon>Methanobacteriota</taxon>
        <taxon>Stenosarchaea group</taxon>
        <taxon>Methanomicrobia</taxon>
        <taxon>Methanomicrobiales</taxon>
        <taxon>Methanomicrobiaceae</taxon>
        <taxon>Methanoculleus</taxon>
    </lineage>
</organism>
<dbReference type="PANTHER" id="PTHR43491">
    <property type="entry name" value="UDP-N-ACETYL-D-MANNOSAMINE DEHYDROGENASE"/>
    <property type="match status" value="1"/>
</dbReference>
<dbReference type="InterPro" id="IPR017476">
    <property type="entry name" value="UDP-Glc/GDP-Man"/>
</dbReference>
<gene>
    <name evidence="3" type="ORF">SAMN04488571_1064</name>
</gene>
<reference evidence="3 4" key="1">
    <citation type="submission" date="2016-10" db="EMBL/GenBank/DDBJ databases">
        <authorList>
            <person name="Varghese N."/>
            <person name="Submissions S."/>
        </authorList>
    </citation>
    <scope>NUCLEOTIDE SEQUENCE [LARGE SCALE GENOMIC DNA]</scope>
    <source>
        <strain evidence="3 4">DSM 2373</strain>
    </source>
</reference>
<accession>A0A1G9AEC3</accession>
<dbReference type="GO" id="GO:0016616">
    <property type="term" value="F:oxidoreductase activity, acting on the CH-OH group of donors, NAD or NADP as acceptor"/>
    <property type="evidence" value="ECO:0007669"/>
    <property type="project" value="InterPro"/>
</dbReference>
<dbReference type="STRING" id="2200.GCA_001571405_00383"/>
<dbReference type="PIRSF" id="PIRSF500136">
    <property type="entry name" value="UDP_ManNAc_DH"/>
    <property type="match status" value="1"/>
</dbReference>
<dbReference type="PIRSF" id="PIRSF000124">
    <property type="entry name" value="UDPglc_GDPman_dh"/>
    <property type="match status" value="1"/>
</dbReference>
<dbReference type="Pfam" id="PF03720">
    <property type="entry name" value="UDPG_MGDP_dh_C"/>
    <property type="match status" value="1"/>
</dbReference>
<dbReference type="EMBL" id="FNFT01000006">
    <property type="protein sequence ID" value="SDK25618.1"/>
    <property type="molecule type" value="Genomic_DNA"/>
</dbReference>
<sequence length="190" mass="20520">MIQGSIASLSVCVVGLGYVGYPRTVAFSQHLRTIGDLDVNILAGRAINDAMPKHIAEIAIKELNRVGKVIRDSIVLIMGLTYKENVPDTRESPAEEVIHELKEFDIDVSGYDPLLSPAEIEQFGAKPVASLKGLEDPVDCIIINSPHSVFAGLTLDAVLSICDGKPIIVDVTGMLRNNGGVREECMYCTL</sequence>
<protein>
    <submittedName>
        <fullName evidence="3">UDP-glucose/GDP-mannose dehydrogenase family, UDP binding domain</fullName>
    </submittedName>
</protein>